<keyword evidence="2" id="KW-1185">Reference proteome</keyword>
<dbReference type="RefSeq" id="WP_224029926.1">
    <property type="nucleotide sequence ID" value="NZ_AP023177.1"/>
</dbReference>
<name>A0A7I8C1M0_9BURK</name>
<keyword evidence="1" id="KW-0614">Plasmid</keyword>
<dbReference type="Proteomes" id="UP000510888">
    <property type="component" value="Plasmid PPGU16_p2"/>
</dbReference>
<evidence type="ECO:0000313" key="1">
    <source>
        <dbReference type="EMBL" id="BCF94733.1"/>
    </source>
</evidence>
<accession>A0A7I8C1M0</accession>
<organism evidence="1 2">
    <name type="scientific">Paraburkholderia largidicola</name>
    <dbReference type="NCBI Taxonomy" id="3014751"/>
    <lineage>
        <taxon>Bacteria</taxon>
        <taxon>Pseudomonadati</taxon>
        <taxon>Pseudomonadota</taxon>
        <taxon>Betaproteobacteria</taxon>
        <taxon>Burkholderiales</taxon>
        <taxon>Burkholderiaceae</taxon>
        <taxon>Paraburkholderia</taxon>
    </lineage>
</organism>
<dbReference type="EMBL" id="AP023177">
    <property type="protein sequence ID" value="BCF94733.1"/>
    <property type="molecule type" value="Genomic_DNA"/>
</dbReference>
<reference evidence="1 2" key="1">
    <citation type="journal article" date="2020" name="Genes (Basel)">
        <title>Genomic Comparison of Insect Gut Symbionts from Divergent Burkholderia Subclades.</title>
        <authorList>
            <person name="Takeshita K."/>
            <person name="Kikuchi Y."/>
        </authorList>
    </citation>
    <scope>NUCLEOTIDE SEQUENCE [LARGE SCALE GENOMIC DNA]</scope>
    <source>
        <strain evidence="1 2">PGU16</strain>
        <plasmid evidence="1 2">PPGU16_p2</plasmid>
    </source>
</reference>
<sequence>MRSLKSQIIGTLVVLFAVVGTAHACASYWLSMRHMDELLDQHLQGAAAGSPLAR</sequence>
<protein>
    <submittedName>
        <fullName evidence="1">Uncharacterized protein</fullName>
    </submittedName>
</protein>
<dbReference type="KEGG" id="plad:PPGU16_78000"/>
<gene>
    <name evidence="1" type="ORF">PPGU16_78000</name>
</gene>
<dbReference type="AlphaFoldDB" id="A0A7I8C1M0"/>
<proteinExistence type="predicted"/>
<evidence type="ECO:0000313" key="2">
    <source>
        <dbReference type="Proteomes" id="UP000510888"/>
    </source>
</evidence>
<geneLocation type="plasmid" evidence="1 2">
    <name>PPGU16_p2</name>
</geneLocation>